<feature type="active site" description="Proton acceptor" evidence="2">
    <location>
        <position position="84"/>
    </location>
</feature>
<dbReference type="EMBL" id="VTOW01000001">
    <property type="protein sequence ID" value="NKE70431.1"/>
    <property type="molecule type" value="Genomic_DNA"/>
</dbReference>
<dbReference type="GO" id="GO:0008233">
    <property type="term" value="F:peptidase activity"/>
    <property type="evidence" value="ECO:0007669"/>
    <property type="project" value="InterPro"/>
</dbReference>
<evidence type="ECO:0000313" key="3">
    <source>
        <dbReference type="EMBL" id="NKE70431.1"/>
    </source>
</evidence>
<dbReference type="GO" id="GO:0019941">
    <property type="term" value="P:modification-dependent protein catabolic process"/>
    <property type="evidence" value="ECO:0007669"/>
    <property type="project" value="InterPro"/>
</dbReference>
<name>A0A7X6IAF6_9BACT</name>
<dbReference type="GO" id="GO:0010498">
    <property type="term" value="P:proteasomal protein catabolic process"/>
    <property type="evidence" value="ECO:0007669"/>
    <property type="project" value="InterPro"/>
</dbReference>
<evidence type="ECO:0000313" key="4">
    <source>
        <dbReference type="Proteomes" id="UP000534783"/>
    </source>
</evidence>
<accession>A0A7X6IAF6</accession>
<sequence>MGTETEFGIASKNSESIDPVSNSIFLINSYPYLPSSSAFWDYENENPLLDARGFEADGERERPGPEYNRLLNKLLPNGGRLYVDGAHPEYSTPECTNARDLVAFEKAGERILETCLEMASRLKPGESRFSIYKNNTDSKGNSYGYHENYLVSREVPFEKIVAQLTPFFVTRQVFAGAGKVGSENKTESAAYQISQRADFFEVWVDLNTMVKRPIINTRDEPHADTARFRRLHVIVGDANMSEFTTYLKVGTAALVLAMIEEGREVQGVELENPVRSIKEISRDLTLKKKMKLLRGEEWSAIEIQRAYLEQAEVHFAKSDDPVTHDLLEKWRMVLDKLQEDPMQLSRHIDWVIKKELIESYMQRKGCDWRDPRVSMMDLQYHDVTQGKGLYYALERGNYVERIVSENTISDAQNNPPEDTRAYFRGSCLKKFPKEVYAASWSSILFDTGNNSIKRVPLMDPLKGSRALVGPLLDGARTIEELLAIIAT</sequence>
<dbReference type="InterPro" id="IPR004347">
    <property type="entry name" value="Pup_ligase/deamidase"/>
</dbReference>
<dbReference type="PIRSF" id="PIRSF018077">
    <property type="entry name" value="UCP018077"/>
    <property type="match status" value="1"/>
</dbReference>
<evidence type="ECO:0000256" key="2">
    <source>
        <dbReference type="PIRSR" id="PIRSR018077-1"/>
    </source>
</evidence>
<dbReference type="GO" id="GO:0070490">
    <property type="term" value="P:protein pupylation"/>
    <property type="evidence" value="ECO:0007669"/>
    <property type="project" value="TreeGrafter"/>
</dbReference>
<keyword evidence="4" id="KW-1185">Reference proteome</keyword>
<evidence type="ECO:0000256" key="1">
    <source>
        <dbReference type="ARBA" id="ARBA00009114"/>
    </source>
</evidence>
<keyword evidence="3" id="KW-0647">Proteasome</keyword>
<reference evidence="3 4" key="1">
    <citation type="journal article" date="2020" name="Nature">
        <title>Bacterial chemolithoautotrophy via manganese oxidation.</title>
        <authorList>
            <person name="Yu H."/>
            <person name="Leadbetter J.R."/>
        </authorList>
    </citation>
    <scope>NUCLEOTIDE SEQUENCE [LARGE SCALE GENOMIC DNA]</scope>
    <source>
        <strain evidence="3 4">Mn-1</strain>
    </source>
</reference>
<comment type="similarity">
    <text evidence="1">Belongs to the Pup ligase/Pup deamidase family. Pup deamidase subfamily.</text>
</comment>
<organism evidence="3 4">
    <name type="scientific">Candidatus Manganitrophus noduliformans</name>
    <dbReference type="NCBI Taxonomy" id="2606439"/>
    <lineage>
        <taxon>Bacteria</taxon>
        <taxon>Pseudomonadati</taxon>
        <taxon>Nitrospirota</taxon>
        <taxon>Nitrospiria</taxon>
        <taxon>Candidatus Troglogloeales</taxon>
        <taxon>Candidatus Manganitrophaceae</taxon>
        <taxon>Candidatus Manganitrophus</taxon>
    </lineage>
</organism>
<dbReference type="PANTHER" id="PTHR42307">
    <property type="entry name" value="PUP DEAMIDASE/DEPUPYLASE"/>
    <property type="match status" value="1"/>
</dbReference>
<gene>
    <name evidence="3" type="ORF">MNODULE_06725</name>
</gene>
<protein>
    <submittedName>
        <fullName evidence="3">Proteasome accessory factor PafA2</fullName>
    </submittedName>
</protein>
<dbReference type="Proteomes" id="UP000534783">
    <property type="component" value="Unassembled WGS sequence"/>
</dbReference>
<dbReference type="GO" id="GO:0005524">
    <property type="term" value="F:ATP binding"/>
    <property type="evidence" value="ECO:0007669"/>
    <property type="project" value="TreeGrafter"/>
</dbReference>
<dbReference type="GO" id="GO:0000502">
    <property type="term" value="C:proteasome complex"/>
    <property type="evidence" value="ECO:0007669"/>
    <property type="project" value="UniProtKB-KW"/>
</dbReference>
<proteinExistence type="inferred from homology"/>
<dbReference type="PANTHER" id="PTHR42307:SF2">
    <property type="entry name" value="PUP DEAMIDASE_DEPUPYLASE"/>
    <property type="match status" value="1"/>
</dbReference>
<dbReference type="InterPro" id="IPR022366">
    <property type="entry name" value="Pup_deamidase"/>
</dbReference>
<dbReference type="NCBIfam" id="TIGR03688">
    <property type="entry name" value="depupylase_Dop"/>
    <property type="match status" value="1"/>
</dbReference>
<dbReference type="AlphaFoldDB" id="A0A7X6IAF6"/>
<dbReference type="GO" id="GO:0016811">
    <property type="term" value="F:hydrolase activity, acting on carbon-nitrogen (but not peptide) bonds, in linear amides"/>
    <property type="evidence" value="ECO:0007669"/>
    <property type="project" value="InterPro"/>
</dbReference>
<comment type="caution">
    <text evidence="3">The sequence shown here is derived from an EMBL/GenBank/DDBJ whole genome shotgun (WGS) entry which is preliminary data.</text>
</comment>
<dbReference type="Pfam" id="PF03136">
    <property type="entry name" value="Pup_ligase"/>
    <property type="match status" value="1"/>
</dbReference>